<proteinExistence type="inferred from homology"/>
<dbReference type="Gene3D" id="3.40.190.150">
    <property type="entry name" value="Bordetella uptake gene, domain 1"/>
    <property type="match status" value="1"/>
</dbReference>
<comment type="similarity">
    <text evidence="1">Belongs to the UPF0065 (bug) family.</text>
</comment>
<name>A0A157SIN5_9BORD</name>
<keyword evidence="4" id="KW-1185">Reference proteome</keyword>
<protein>
    <submittedName>
        <fullName evidence="3">Putattive exported protein</fullName>
    </submittedName>
</protein>
<dbReference type="InterPro" id="IPR005064">
    <property type="entry name" value="BUG"/>
</dbReference>
<evidence type="ECO:0000313" key="4">
    <source>
        <dbReference type="Proteomes" id="UP000076848"/>
    </source>
</evidence>
<dbReference type="SUPFAM" id="SSF53850">
    <property type="entry name" value="Periplasmic binding protein-like II"/>
    <property type="match status" value="1"/>
</dbReference>
<keyword evidence="2" id="KW-0732">Signal</keyword>
<organism evidence="3 4">
    <name type="scientific">Bordetella ansorpii</name>
    <dbReference type="NCBI Taxonomy" id="288768"/>
    <lineage>
        <taxon>Bacteria</taxon>
        <taxon>Pseudomonadati</taxon>
        <taxon>Pseudomonadota</taxon>
        <taxon>Betaproteobacteria</taxon>
        <taxon>Burkholderiales</taxon>
        <taxon>Alcaligenaceae</taxon>
        <taxon>Bordetella</taxon>
    </lineage>
</organism>
<dbReference type="PANTHER" id="PTHR42928">
    <property type="entry name" value="TRICARBOXYLATE-BINDING PROTEIN"/>
    <property type="match status" value="1"/>
</dbReference>
<dbReference type="Proteomes" id="UP000076848">
    <property type="component" value="Unassembled WGS sequence"/>
</dbReference>
<dbReference type="PANTHER" id="PTHR42928:SF5">
    <property type="entry name" value="BLR1237 PROTEIN"/>
    <property type="match status" value="1"/>
</dbReference>
<evidence type="ECO:0000256" key="2">
    <source>
        <dbReference type="SAM" id="SignalP"/>
    </source>
</evidence>
<reference evidence="3 4" key="1">
    <citation type="submission" date="2016-04" db="EMBL/GenBank/DDBJ databases">
        <authorList>
            <consortium name="Pathogen Informatics"/>
        </authorList>
    </citation>
    <scope>NUCLEOTIDE SEQUENCE [LARGE SCALE GENOMIC DNA]</scope>
    <source>
        <strain evidence="3 4">H050680373</strain>
    </source>
</reference>
<dbReference type="EMBL" id="FKIF01000006">
    <property type="protein sequence ID" value="SAI70299.1"/>
    <property type="molecule type" value="Genomic_DNA"/>
</dbReference>
<accession>A0A157SIN5</accession>
<feature type="signal peptide" evidence="2">
    <location>
        <begin position="1"/>
        <end position="29"/>
    </location>
</feature>
<evidence type="ECO:0000256" key="1">
    <source>
        <dbReference type="ARBA" id="ARBA00006987"/>
    </source>
</evidence>
<gene>
    <name evidence="3" type="ORF">SAMEA3906486_03013</name>
</gene>
<dbReference type="InterPro" id="IPR042100">
    <property type="entry name" value="Bug_dom1"/>
</dbReference>
<evidence type="ECO:0000313" key="3">
    <source>
        <dbReference type="EMBL" id="SAI70299.1"/>
    </source>
</evidence>
<dbReference type="STRING" id="288768.SAMEA3906486_03013"/>
<dbReference type="AlphaFoldDB" id="A0A157SIN5"/>
<dbReference type="Pfam" id="PF03401">
    <property type="entry name" value="TctC"/>
    <property type="match status" value="1"/>
</dbReference>
<sequence>MGVCRIRRSIIQRTALVFALATAAPLATAAQGFPNHAINLVVPYAPGGSSDVVARLLAQKLSEQFGQSVVVENKPGAGATIGTAYVAQPGHGGYVALLADNAQTTAPAMYSKLSYDAVKDFSVAGFVGQASALLFASKNSGLTSVQDVLDRSKEKPKSLTIGTGNGSPSHLISELFQIKSGVQLQVVPYKGASAALNDLLAGHIDMVFTNPASAAQYLEGGRLTVLGQTGAKRDPRFADVPNFKDSGIKNLDVAYWFAVLLPADTPADIKARWRKEVGVALNSPEVKAKLDSLGINQTGMTPAAAESLIKDEAVMWKQVVKEAGIKAE</sequence>
<dbReference type="PIRSF" id="PIRSF017082">
    <property type="entry name" value="YflP"/>
    <property type="match status" value="1"/>
</dbReference>
<feature type="chain" id="PRO_5007616280" evidence="2">
    <location>
        <begin position="30"/>
        <end position="328"/>
    </location>
</feature>
<dbReference type="Gene3D" id="3.40.190.10">
    <property type="entry name" value="Periplasmic binding protein-like II"/>
    <property type="match status" value="1"/>
</dbReference>